<comment type="caution">
    <text evidence="1">The sequence shown here is derived from an EMBL/GenBank/DDBJ whole genome shotgun (WGS) entry which is preliminary data.</text>
</comment>
<name>A0A6M1RRE6_9HYPH</name>
<dbReference type="RefSeq" id="WP_163905201.1">
    <property type="nucleotide sequence ID" value="NZ_CP048427.1"/>
</dbReference>
<protein>
    <submittedName>
        <fullName evidence="1">Uncharacterized protein</fullName>
    </submittedName>
</protein>
<evidence type="ECO:0000313" key="2">
    <source>
        <dbReference type="Proteomes" id="UP000477849"/>
    </source>
</evidence>
<gene>
    <name evidence="1" type="ORF">G6N76_11150</name>
</gene>
<proteinExistence type="predicted"/>
<dbReference type="Proteomes" id="UP000477849">
    <property type="component" value="Unassembled WGS sequence"/>
</dbReference>
<sequence>MSKIVVTIIKTFPVSGRSLCLTDEAGSLTGGVHKDGAPLTRSFSDGAVALQNSDGSCACGPVDFWAAVEFAGRIVEGDPRAITEPGSALLLATALLGASMAWPLPTAPQPDAAGPQPCRIADPSTRDCPNMKEVGGGMDGERYRCAVCGKGYFLDYEEMK</sequence>
<organism evidence="1 2">
    <name type="scientific">Rhizobium daejeonense</name>
    <dbReference type="NCBI Taxonomy" id="240521"/>
    <lineage>
        <taxon>Bacteria</taxon>
        <taxon>Pseudomonadati</taxon>
        <taxon>Pseudomonadota</taxon>
        <taxon>Alphaproteobacteria</taxon>
        <taxon>Hyphomicrobiales</taxon>
        <taxon>Rhizobiaceae</taxon>
        <taxon>Rhizobium/Agrobacterium group</taxon>
        <taxon>Rhizobium</taxon>
    </lineage>
</organism>
<reference evidence="1 2" key="1">
    <citation type="submission" date="2020-02" db="EMBL/GenBank/DDBJ databases">
        <title>Genome sequence of the type strain CCBAU10050 of Rhizobium daejeonense.</title>
        <authorList>
            <person name="Gao J."/>
            <person name="Sun J."/>
        </authorList>
    </citation>
    <scope>NUCLEOTIDE SEQUENCE [LARGE SCALE GENOMIC DNA]</scope>
    <source>
        <strain evidence="1 2">CCBAU10050</strain>
    </source>
</reference>
<evidence type="ECO:0000313" key="1">
    <source>
        <dbReference type="EMBL" id="NGO64234.1"/>
    </source>
</evidence>
<accession>A0A6M1RRE6</accession>
<keyword evidence="2" id="KW-1185">Reference proteome</keyword>
<dbReference type="AlphaFoldDB" id="A0A6M1RRE6"/>
<dbReference type="EMBL" id="JAAKZH010000003">
    <property type="protein sequence ID" value="NGO64234.1"/>
    <property type="molecule type" value="Genomic_DNA"/>
</dbReference>